<organism evidence="2 3">
    <name type="scientific">Glomus cerebriforme</name>
    <dbReference type="NCBI Taxonomy" id="658196"/>
    <lineage>
        <taxon>Eukaryota</taxon>
        <taxon>Fungi</taxon>
        <taxon>Fungi incertae sedis</taxon>
        <taxon>Mucoromycota</taxon>
        <taxon>Glomeromycotina</taxon>
        <taxon>Glomeromycetes</taxon>
        <taxon>Glomerales</taxon>
        <taxon>Glomeraceae</taxon>
        <taxon>Glomus</taxon>
    </lineage>
</organism>
<reference evidence="2 3" key="1">
    <citation type="submission" date="2018-06" db="EMBL/GenBank/DDBJ databases">
        <title>Comparative genomics reveals the genomic features of Rhizophagus irregularis, R. cerebriforme, R. diaphanum and Gigaspora rosea, and their symbiotic lifestyle signature.</title>
        <authorList>
            <person name="Morin E."/>
            <person name="San Clemente H."/>
            <person name="Chen E.C.H."/>
            <person name="De La Providencia I."/>
            <person name="Hainaut M."/>
            <person name="Kuo A."/>
            <person name="Kohler A."/>
            <person name="Murat C."/>
            <person name="Tang N."/>
            <person name="Roy S."/>
            <person name="Loubradou J."/>
            <person name="Henrissat B."/>
            <person name="Grigoriev I.V."/>
            <person name="Corradi N."/>
            <person name="Roux C."/>
            <person name="Martin F.M."/>
        </authorList>
    </citation>
    <scope>NUCLEOTIDE SEQUENCE [LARGE SCALE GENOMIC DNA]</scope>
    <source>
        <strain evidence="2 3">DAOM 227022</strain>
    </source>
</reference>
<protein>
    <submittedName>
        <fullName evidence="2">Uncharacterized protein</fullName>
    </submittedName>
</protein>
<dbReference type="EMBL" id="QKYT01000071">
    <property type="protein sequence ID" value="RIA94894.1"/>
    <property type="molecule type" value="Genomic_DNA"/>
</dbReference>
<evidence type="ECO:0000313" key="2">
    <source>
        <dbReference type="EMBL" id="RIA94894.1"/>
    </source>
</evidence>
<dbReference type="AlphaFoldDB" id="A0A397TJ55"/>
<name>A0A397TJ55_9GLOM</name>
<sequence>MLILVNILIFYSFCSNLIIEKREALRELFICECSNIIFLNTINYLYWTREFSYPIYDYPGANINQIFFNNIHDYVSENLETAVFSKLQILELEPISLNIATNIIGNLWKVKIKV</sequence>
<feature type="signal peptide" evidence="1">
    <location>
        <begin position="1"/>
        <end position="16"/>
    </location>
</feature>
<comment type="caution">
    <text evidence="2">The sequence shown here is derived from an EMBL/GenBank/DDBJ whole genome shotgun (WGS) entry which is preliminary data.</text>
</comment>
<proteinExistence type="predicted"/>
<dbReference type="Proteomes" id="UP000265703">
    <property type="component" value="Unassembled WGS sequence"/>
</dbReference>
<evidence type="ECO:0000313" key="3">
    <source>
        <dbReference type="Proteomes" id="UP000265703"/>
    </source>
</evidence>
<feature type="chain" id="PRO_5017480982" evidence="1">
    <location>
        <begin position="17"/>
        <end position="114"/>
    </location>
</feature>
<keyword evidence="3" id="KW-1185">Reference proteome</keyword>
<gene>
    <name evidence="2" type="ORF">C1645_817375</name>
</gene>
<accession>A0A397TJ55</accession>
<keyword evidence="1" id="KW-0732">Signal</keyword>
<evidence type="ECO:0000256" key="1">
    <source>
        <dbReference type="SAM" id="SignalP"/>
    </source>
</evidence>